<evidence type="ECO:0000313" key="3">
    <source>
        <dbReference type="Proteomes" id="UP000694844"/>
    </source>
</evidence>
<accession>A0A8B8CYJ1</accession>
<dbReference type="Proteomes" id="UP000694844">
    <property type="component" value="Chromosome 3"/>
</dbReference>
<protein>
    <submittedName>
        <fullName evidence="4">Uncharacterized protein LOC111122713</fullName>
    </submittedName>
</protein>
<reference evidence="4" key="1">
    <citation type="submission" date="2025-08" db="UniProtKB">
        <authorList>
            <consortium name="RefSeq"/>
        </authorList>
    </citation>
    <scope>IDENTIFICATION</scope>
    <source>
        <tissue evidence="4">Whole sample</tissue>
    </source>
</reference>
<evidence type="ECO:0000256" key="2">
    <source>
        <dbReference type="SAM" id="Phobius"/>
    </source>
</evidence>
<proteinExistence type="predicted"/>
<evidence type="ECO:0000313" key="4">
    <source>
        <dbReference type="RefSeq" id="XP_022320299.1"/>
    </source>
</evidence>
<dbReference type="OrthoDB" id="6052981at2759"/>
<keyword evidence="3" id="KW-1185">Reference proteome</keyword>
<gene>
    <name evidence="4" type="primary">LOC111122713</name>
</gene>
<evidence type="ECO:0000256" key="1">
    <source>
        <dbReference type="SAM" id="Coils"/>
    </source>
</evidence>
<keyword evidence="2" id="KW-1133">Transmembrane helix</keyword>
<dbReference type="GeneID" id="111122713"/>
<feature type="transmembrane region" description="Helical" evidence="2">
    <location>
        <begin position="156"/>
        <end position="176"/>
    </location>
</feature>
<keyword evidence="2" id="KW-0472">Membrane</keyword>
<feature type="transmembrane region" description="Helical" evidence="2">
    <location>
        <begin position="9"/>
        <end position="27"/>
    </location>
</feature>
<keyword evidence="2" id="KW-0812">Transmembrane</keyword>
<organism evidence="3 4">
    <name type="scientific">Crassostrea virginica</name>
    <name type="common">Eastern oyster</name>
    <dbReference type="NCBI Taxonomy" id="6565"/>
    <lineage>
        <taxon>Eukaryota</taxon>
        <taxon>Metazoa</taxon>
        <taxon>Spiralia</taxon>
        <taxon>Lophotrochozoa</taxon>
        <taxon>Mollusca</taxon>
        <taxon>Bivalvia</taxon>
        <taxon>Autobranchia</taxon>
        <taxon>Pteriomorphia</taxon>
        <taxon>Ostreida</taxon>
        <taxon>Ostreoidea</taxon>
        <taxon>Ostreidae</taxon>
        <taxon>Crassostrea</taxon>
    </lineage>
</organism>
<sequence length="363" mass="42131">MKLKMVGKIIGFLLFVIFGFLLTYIWIYPLEITGKKMEATIEAKIEETMTLYKLQQNEDFKKIRASLHKELDKTESYKDQQNQDFHRNEGEDERISEAIKEKLQSVDQSIEKIQNQVDEIHEQMKTWKHDIVQGMDKRFTEVDGRLSLLFTELSDIYTYIGGFLLAALIGIVFNAYKLLISNNNIGHVHGSSLKGLIPNSAIIEKLKRKGLKNGMSIIYFDSSTKDFYHMVLMEVPVFKSLKMDDFCLIQSFNDLEDVEPHKLVFIFVEYNDRNIILEDENVEIGDLRNQVTKAFISFGCDVFVVYCKDNGSRDLPPNSLYNTRLKSIEKHPVLSMLSNKKRVMSINDRFNSNQADHLKENVK</sequence>
<name>A0A8B8CYJ1_CRAVI</name>
<dbReference type="AlphaFoldDB" id="A0A8B8CYJ1"/>
<feature type="coiled-coil region" evidence="1">
    <location>
        <begin position="96"/>
        <end position="130"/>
    </location>
</feature>
<dbReference type="RefSeq" id="XP_022320299.1">
    <property type="nucleotide sequence ID" value="XM_022464591.1"/>
</dbReference>
<dbReference type="KEGG" id="cvn:111122713"/>
<keyword evidence="1" id="KW-0175">Coiled coil</keyword>